<dbReference type="EMBL" id="JAIXNE010000001">
    <property type="protein sequence ID" value="MCA6074347.1"/>
    <property type="molecule type" value="Genomic_DNA"/>
</dbReference>
<keyword evidence="3" id="KW-1185">Reference proteome</keyword>
<keyword evidence="1" id="KW-0732">Signal</keyword>
<evidence type="ECO:0000256" key="1">
    <source>
        <dbReference type="SAM" id="SignalP"/>
    </source>
</evidence>
<sequence>MKPPFYTLLLLASVFISCTTARLVPSGYTVNEPAETISFVNDGMAEIYLEHIPDDSKQMVFDLDVWNTSEDFLTVIPQSAMIFGSDKPFPVPSEGDAFQQAVAVAGNVGKFASSKEDVNAFFKKRLRSQQAAQIALLVVGVALAVNDAVQDSKDSRKEFWTLQDERRMAARDVATFTGLMTVDFLGQALENKNLKVSEDLAYLPDEYLHQQILYPDAHMRGKVFFKYSPEFKYYRIILPVEGINYIFDFRKPIAEERRALNRLK</sequence>
<feature type="signal peptide" evidence="1">
    <location>
        <begin position="1"/>
        <end position="21"/>
    </location>
</feature>
<gene>
    <name evidence="2" type="ORF">LDX50_05680</name>
</gene>
<reference evidence="2" key="1">
    <citation type="submission" date="2021-09" db="EMBL/GenBank/DDBJ databases">
        <title>Fulvivirga sp. isolated from coastal sediment.</title>
        <authorList>
            <person name="Yu H."/>
        </authorList>
    </citation>
    <scope>NUCLEOTIDE SEQUENCE</scope>
    <source>
        <strain evidence="2">1062</strain>
    </source>
</reference>
<organism evidence="2 3">
    <name type="scientific">Fulvivirga sedimenti</name>
    <dbReference type="NCBI Taxonomy" id="2879465"/>
    <lineage>
        <taxon>Bacteria</taxon>
        <taxon>Pseudomonadati</taxon>
        <taxon>Bacteroidota</taxon>
        <taxon>Cytophagia</taxon>
        <taxon>Cytophagales</taxon>
        <taxon>Fulvivirgaceae</taxon>
        <taxon>Fulvivirga</taxon>
    </lineage>
</organism>
<dbReference type="RefSeq" id="WP_225697441.1">
    <property type="nucleotide sequence ID" value="NZ_JAIXNE010000001.1"/>
</dbReference>
<evidence type="ECO:0008006" key="4">
    <source>
        <dbReference type="Google" id="ProtNLM"/>
    </source>
</evidence>
<dbReference type="PROSITE" id="PS51257">
    <property type="entry name" value="PROKAR_LIPOPROTEIN"/>
    <property type="match status" value="1"/>
</dbReference>
<protein>
    <recommendedName>
        <fullName evidence="4">Lipoprotein</fullName>
    </recommendedName>
</protein>
<dbReference type="AlphaFoldDB" id="A0A9X1HQF8"/>
<evidence type="ECO:0000313" key="2">
    <source>
        <dbReference type="EMBL" id="MCA6074347.1"/>
    </source>
</evidence>
<dbReference type="Proteomes" id="UP001139409">
    <property type="component" value="Unassembled WGS sequence"/>
</dbReference>
<evidence type="ECO:0000313" key="3">
    <source>
        <dbReference type="Proteomes" id="UP001139409"/>
    </source>
</evidence>
<feature type="chain" id="PRO_5040938533" description="Lipoprotein" evidence="1">
    <location>
        <begin position="22"/>
        <end position="264"/>
    </location>
</feature>
<name>A0A9X1HQF8_9BACT</name>
<comment type="caution">
    <text evidence="2">The sequence shown here is derived from an EMBL/GenBank/DDBJ whole genome shotgun (WGS) entry which is preliminary data.</text>
</comment>
<proteinExistence type="predicted"/>
<accession>A0A9X1HQF8</accession>